<reference evidence="4 6" key="1">
    <citation type="journal article" date="2012" name="Nature">
        <title>Algal genomes reveal evolutionary mosaicism and the fate of nucleomorphs.</title>
        <authorList>
            <consortium name="DOE Joint Genome Institute"/>
            <person name="Curtis B.A."/>
            <person name="Tanifuji G."/>
            <person name="Burki F."/>
            <person name="Gruber A."/>
            <person name="Irimia M."/>
            <person name="Maruyama S."/>
            <person name="Arias M.C."/>
            <person name="Ball S.G."/>
            <person name="Gile G.H."/>
            <person name="Hirakawa Y."/>
            <person name="Hopkins J.F."/>
            <person name="Kuo A."/>
            <person name="Rensing S.A."/>
            <person name="Schmutz J."/>
            <person name="Symeonidi A."/>
            <person name="Elias M."/>
            <person name="Eveleigh R.J."/>
            <person name="Herman E.K."/>
            <person name="Klute M.J."/>
            <person name="Nakayama T."/>
            <person name="Obornik M."/>
            <person name="Reyes-Prieto A."/>
            <person name="Armbrust E.V."/>
            <person name="Aves S.J."/>
            <person name="Beiko R.G."/>
            <person name="Coutinho P."/>
            <person name="Dacks J.B."/>
            <person name="Durnford D.G."/>
            <person name="Fast N.M."/>
            <person name="Green B.R."/>
            <person name="Grisdale C.J."/>
            <person name="Hempel F."/>
            <person name="Henrissat B."/>
            <person name="Hoppner M.P."/>
            <person name="Ishida K."/>
            <person name="Kim E."/>
            <person name="Koreny L."/>
            <person name="Kroth P.G."/>
            <person name="Liu Y."/>
            <person name="Malik S.B."/>
            <person name="Maier U.G."/>
            <person name="McRose D."/>
            <person name="Mock T."/>
            <person name="Neilson J.A."/>
            <person name="Onodera N.T."/>
            <person name="Poole A.M."/>
            <person name="Pritham E.J."/>
            <person name="Richards T.A."/>
            <person name="Rocap G."/>
            <person name="Roy S.W."/>
            <person name="Sarai C."/>
            <person name="Schaack S."/>
            <person name="Shirato S."/>
            <person name="Slamovits C.H."/>
            <person name="Spencer D.F."/>
            <person name="Suzuki S."/>
            <person name="Worden A.Z."/>
            <person name="Zauner S."/>
            <person name="Barry K."/>
            <person name="Bell C."/>
            <person name="Bharti A.K."/>
            <person name="Crow J.A."/>
            <person name="Grimwood J."/>
            <person name="Kramer R."/>
            <person name="Lindquist E."/>
            <person name="Lucas S."/>
            <person name="Salamov A."/>
            <person name="McFadden G.I."/>
            <person name="Lane C.E."/>
            <person name="Keeling P.J."/>
            <person name="Gray M.W."/>
            <person name="Grigoriev I.V."/>
            <person name="Archibald J.M."/>
        </authorList>
    </citation>
    <scope>NUCLEOTIDE SEQUENCE</scope>
    <source>
        <strain evidence="4 6">CCMP2712</strain>
    </source>
</reference>
<dbReference type="Gene3D" id="2.10.50.10">
    <property type="entry name" value="Tumor Necrosis Factor Receptor, subunit A, domain 2"/>
    <property type="match status" value="3"/>
</dbReference>
<sequence>MHGQAATLQDACEREEADTEQDGFVYPPRAQIEDKDRGMDTEEPMDHTFQWISAIQSGCIIVSFAFYTSLALSRDVREEKYRNNIDCVLQTMESMTVDAITVLFVLAGFSDSHRRWNDGLKWPEIAYSVNAEMYPHIALVNTLLMPFGMAVDGLWSSPMTWVINLSSILYLPPFLELRQDSRYRLFNESTAILMTLLLCRTAYPLASTLVTSLNTINETQQGLGICPNEAVYQRGTSTVTGQRSDRTDLTGNRQIISGTVDSTGATTVYADGSAGTASVLPSLVSTSDGYIEIGSLFEGYIQELIVLGTAVTTTQREAIHRYLSKKWHVSPHRMDSNGDGTSDYWDPSGVPPCSVCSAGSSSALGACQACQAGKYSPYGGRCDWCPGNSTSYPGAVSIAQCSCVPGYYRTSLTTCEACPAGFYCPAVWVPSRPFKTQGVVWERMRAWITLVFALGLLPTGGDCSLCVVGYYDDGNGVCVPCPLHTTTSVLGAKGSTACDMCATGYYNPMMDYRGPLVQIIRDKPPWGVYLARDYNNGQIPDAQGVRAAATVTGGTISHGNASGNGANGPVSYVSGDSSTSILFPSGSIPDTFTICGVARETNVNPVNNFGLGLIFVGMNNPWFLGWYYSLGRAYFGKDMTDNTNKYKNYMDWMVVCGTNGGVHPNNIKTAMLSATGYTISNYGTADGGSGGDTLAINAGSFFPPTGSELLEPFSFHSVYIWNQTLTSGEMDSVMKYLLYILDVGESDLKCDTCDFGFYNADGICVPCPSGLSTSQRNSTLSDCHCPVGHYLDSNGYCWKCPWDFTTETSNADNVTYCLRRYTSTSTSYQVTFDVDARMDVLIVGGGGAGGYFNSPVYISMWSIYWTYGVGGGGAGGMGIGWLLLKSNVVYQITIGDGGKSQAFSSGTGTGLDSGLSGGDTTIIGGDIDEIAYGGGGGGGLDSRASWTDTQISQTVKGKDGGSSGGSANSKKYNNVPVVSYVSPAATATKGSSRLTTRLGAMTYYGNNGGVSATDEGSSGGGGASEPGEDATSSNPTGRAGGKGMQWLDAVT</sequence>
<dbReference type="SMART" id="SM01411">
    <property type="entry name" value="Ephrin_rec_like"/>
    <property type="match status" value="4"/>
</dbReference>
<evidence type="ECO:0000313" key="5">
    <source>
        <dbReference type="EnsemblProtists" id="EKX36202"/>
    </source>
</evidence>
<reference evidence="6" key="2">
    <citation type="submission" date="2012-11" db="EMBL/GenBank/DDBJ databases">
        <authorList>
            <person name="Kuo A."/>
            <person name="Curtis B.A."/>
            <person name="Tanifuji G."/>
            <person name="Burki F."/>
            <person name="Gruber A."/>
            <person name="Irimia M."/>
            <person name="Maruyama S."/>
            <person name="Arias M.C."/>
            <person name="Ball S.G."/>
            <person name="Gile G.H."/>
            <person name="Hirakawa Y."/>
            <person name="Hopkins J.F."/>
            <person name="Rensing S.A."/>
            <person name="Schmutz J."/>
            <person name="Symeonidi A."/>
            <person name="Elias M."/>
            <person name="Eveleigh R.J."/>
            <person name="Herman E.K."/>
            <person name="Klute M.J."/>
            <person name="Nakayama T."/>
            <person name="Obornik M."/>
            <person name="Reyes-Prieto A."/>
            <person name="Armbrust E.V."/>
            <person name="Aves S.J."/>
            <person name="Beiko R.G."/>
            <person name="Coutinho P."/>
            <person name="Dacks J.B."/>
            <person name="Durnford D.G."/>
            <person name="Fast N.M."/>
            <person name="Green B.R."/>
            <person name="Grisdale C."/>
            <person name="Hempe F."/>
            <person name="Henrissat B."/>
            <person name="Hoppner M.P."/>
            <person name="Ishida K.-I."/>
            <person name="Kim E."/>
            <person name="Koreny L."/>
            <person name="Kroth P.G."/>
            <person name="Liu Y."/>
            <person name="Malik S.-B."/>
            <person name="Maier U.G."/>
            <person name="McRose D."/>
            <person name="Mock T."/>
            <person name="Neilson J.A."/>
            <person name="Onodera N.T."/>
            <person name="Poole A.M."/>
            <person name="Pritham E.J."/>
            <person name="Richards T.A."/>
            <person name="Rocap G."/>
            <person name="Roy S.W."/>
            <person name="Sarai C."/>
            <person name="Schaack S."/>
            <person name="Shirato S."/>
            <person name="Slamovits C.H."/>
            <person name="Spencer D.F."/>
            <person name="Suzuki S."/>
            <person name="Worden A.Z."/>
            <person name="Zauner S."/>
            <person name="Barry K."/>
            <person name="Bell C."/>
            <person name="Bharti A.K."/>
            <person name="Crow J.A."/>
            <person name="Grimwood J."/>
            <person name="Kramer R."/>
            <person name="Lindquist E."/>
            <person name="Lucas S."/>
            <person name="Salamov A."/>
            <person name="McFadden G.I."/>
            <person name="Lane C.E."/>
            <person name="Keeling P.J."/>
            <person name="Gray M.W."/>
            <person name="Grigoriev I.V."/>
            <person name="Archibald J.M."/>
        </authorList>
    </citation>
    <scope>NUCLEOTIDE SEQUENCE</scope>
    <source>
        <strain evidence="6">CCMP2712</strain>
    </source>
</reference>
<evidence type="ECO:0000313" key="4">
    <source>
        <dbReference type="EMBL" id="EKX36202.1"/>
    </source>
</evidence>
<dbReference type="GeneID" id="17292903"/>
<dbReference type="Proteomes" id="UP000011087">
    <property type="component" value="Unassembled WGS sequence"/>
</dbReference>
<organism evidence="4">
    <name type="scientific">Guillardia theta (strain CCMP2712)</name>
    <name type="common">Cryptophyte</name>
    <dbReference type="NCBI Taxonomy" id="905079"/>
    <lineage>
        <taxon>Eukaryota</taxon>
        <taxon>Cryptophyceae</taxon>
        <taxon>Pyrenomonadales</taxon>
        <taxon>Geminigeraceae</taxon>
        <taxon>Guillardia</taxon>
    </lineage>
</organism>
<feature type="domain" description="Glycine-rich" evidence="3">
    <location>
        <begin position="825"/>
        <end position="1048"/>
    </location>
</feature>
<protein>
    <recommendedName>
        <fullName evidence="7">Tyrosine-protein kinase ephrin type A/B receptor-like domain-containing protein</fullName>
    </recommendedName>
</protein>
<accession>L1IJB2</accession>
<dbReference type="CDD" id="cd00185">
    <property type="entry name" value="TNFRSF"/>
    <property type="match status" value="1"/>
</dbReference>
<dbReference type="SUPFAM" id="SSF57184">
    <property type="entry name" value="Growth factor receptor domain"/>
    <property type="match status" value="2"/>
</dbReference>
<evidence type="ECO:0000259" key="2">
    <source>
        <dbReference type="Pfam" id="PF07699"/>
    </source>
</evidence>
<evidence type="ECO:0000313" key="6">
    <source>
        <dbReference type="Proteomes" id="UP000011087"/>
    </source>
</evidence>
<evidence type="ECO:0008006" key="7">
    <source>
        <dbReference type="Google" id="ProtNLM"/>
    </source>
</evidence>
<keyword evidence="6" id="KW-1185">Reference proteome</keyword>
<proteinExistence type="predicted"/>
<dbReference type="InterPro" id="IPR011641">
    <property type="entry name" value="Tyr-kin_ephrin_A/B_rcpt-like"/>
</dbReference>
<evidence type="ECO:0000259" key="3">
    <source>
        <dbReference type="Pfam" id="PF21722"/>
    </source>
</evidence>
<dbReference type="InterPro" id="IPR049304">
    <property type="entry name" value="Gly_rich_dom"/>
</dbReference>
<dbReference type="Pfam" id="PF21722">
    <property type="entry name" value="Gly_rich_2"/>
    <property type="match status" value="1"/>
</dbReference>
<feature type="region of interest" description="Disordered" evidence="1">
    <location>
        <begin position="1"/>
        <end position="24"/>
    </location>
</feature>
<dbReference type="PANTHER" id="PTHR23275">
    <property type="entry name" value="CABRIOLET.-RELATED"/>
    <property type="match status" value="1"/>
</dbReference>
<reference evidence="5" key="3">
    <citation type="submission" date="2015-06" db="UniProtKB">
        <authorList>
            <consortium name="EnsemblProtists"/>
        </authorList>
    </citation>
    <scope>IDENTIFICATION</scope>
</reference>
<dbReference type="InterPro" id="IPR009030">
    <property type="entry name" value="Growth_fac_rcpt_cys_sf"/>
</dbReference>
<evidence type="ECO:0000256" key="1">
    <source>
        <dbReference type="SAM" id="MobiDB-lite"/>
    </source>
</evidence>
<feature type="region of interest" description="Disordered" evidence="1">
    <location>
        <begin position="1007"/>
        <end position="1051"/>
    </location>
</feature>
<dbReference type="Pfam" id="PF07699">
    <property type="entry name" value="Ephrin_rec_like"/>
    <property type="match status" value="1"/>
</dbReference>
<dbReference type="EnsemblProtists" id="EKX36202">
    <property type="protein sequence ID" value="EKX36202"/>
    <property type="gene ID" value="GUITHDRAFT_146006"/>
</dbReference>
<name>L1IJB2_GUITC</name>
<dbReference type="KEGG" id="gtt:GUITHDRAFT_146006"/>
<dbReference type="RefSeq" id="XP_005823182.1">
    <property type="nucleotide sequence ID" value="XM_005823125.1"/>
</dbReference>
<dbReference type="EMBL" id="JH993078">
    <property type="protein sequence ID" value="EKX36202.1"/>
    <property type="molecule type" value="Genomic_DNA"/>
</dbReference>
<feature type="region of interest" description="Disordered" evidence="1">
    <location>
        <begin position="950"/>
        <end position="972"/>
    </location>
</feature>
<dbReference type="PANTHER" id="PTHR23275:SF100">
    <property type="entry name" value="EGF-LIKE DOMAIN-CONTAINING PROTEIN"/>
    <property type="match status" value="1"/>
</dbReference>
<dbReference type="InterPro" id="IPR052798">
    <property type="entry name" value="Giardia_VSA"/>
</dbReference>
<dbReference type="PaxDb" id="55529-EKX36202"/>
<feature type="domain" description="Tyrosine-protein kinase ephrin type A/B receptor-like" evidence="2">
    <location>
        <begin position="462"/>
        <end position="498"/>
    </location>
</feature>
<dbReference type="HOGENOM" id="CLU_290927_0_0_1"/>
<dbReference type="AlphaFoldDB" id="L1IJB2"/>
<gene>
    <name evidence="4" type="ORF">GUITHDRAFT_146006</name>
</gene>